<evidence type="ECO:0000313" key="2">
    <source>
        <dbReference type="Proteomes" id="UP000000268"/>
    </source>
</evidence>
<dbReference type="RefSeq" id="WP_012166850.1">
    <property type="nucleotide sequence ID" value="NC_009926.1"/>
</dbReference>
<keyword evidence="1" id="KW-0614">Plasmid</keyword>
<protein>
    <submittedName>
        <fullName evidence="1">Uncharacterized protein</fullName>
    </submittedName>
</protein>
<reference evidence="1 2" key="1">
    <citation type="journal article" date="2008" name="Proc. Natl. Acad. Sci. U.S.A.">
        <title>Niche adaptation and genome expansion in the chlorophyll d-producing cyanobacterium Acaryochloris marina.</title>
        <authorList>
            <person name="Swingley W.D."/>
            <person name="Chen M."/>
            <person name="Cheung P.C."/>
            <person name="Conrad A.L."/>
            <person name="Dejesa L.C."/>
            <person name="Hao J."/>
            <person name="Honchak B.M."/>
            <person name="Karbach L.E."/>
            <person name="Kurdoglu A."/>
            <person name="Lahiri S."/>
            <person name="Mastrian S.D."/>
            <person name="Miyashita H."/>
            <person name="Page L."/>
            <person name="Ramakrishna P."/>
            <person name="Satoh S."/>
            <person name="Sattley W.M."/>
            <person name="Shimada Y."/>
            <person name="Taylor H.L."/>
            <person name="Tomo T."/>
            <person name="Tsuchiya T."/>
            <person name="Wang Z.T."/>
            <person name="Raymond J."/>
            <person name="Mimuro M."/>
            <person name="Blankenship R.E."/>
            <person name="Touchman J.W."/>
        </authorList>
    </citation>
    <scope>NUCLEOTIDE SEQUENCE [LARGE SCALE GENOMIC DNA]</scope>
    <source>
        <strain evidence="2">MBIC 11017</strain>
        <plasmid evidence="2">Plasmid pREB1</plasmid>
    </source>
</reference>
<accession>A8ZL08</accession>
<geneLocation type="plasmid" evidence="1 2">
    <name>pREB1</name>
</geneLocation>
<evidence type="ECO:0000313" key="1">
    <source>
        <dbReference type="EMBL" id="ABW31476.1"/>
    </source>
</evidence>
<dbReference type="EMBL" id="CP000838">
    <property type="protein sequence ID" value="ABW31476.1"/>
    <property type="molecule type" value="Genomic_DNA"/>
</dbReference>
<proteinExistence type="predicted"/>
<dbReference type="KEGG" id="amr:AM1_A0358"/>
<sequence length="163" mass="18590">MDPNNLAVWKNLETRLGTPFRKNMVDLVLEMARDRTTDPHKIATWMVTTSTYICSAIFGTNDPMPLLFLYVRALDIQYPDTMQEIYEIFSDEGLVKYAPSSLKRGDFTSILWAAGSTFANGELKLIDDEIHINPKGLQRLRSIWQAPTRKFNNPSGNAEYPSQ</sequence>
<organism evidence="1 2">
    <name type="scientific">Acaryochloris marina (strain MBIC 11017)</name>
    <dbReference type="NCBI Taxonomy" id="329726"/>
    <lineage>
        <taxon>Bacteria</taxon>
        <taxon>Bacillati</taxon>
        <taxon>Cyanobacteriota</taxon>
        <taxon>Cyanophyceae</taxon>
        <taxon>Acaryochloridales</taxon>
        <taxon>Acaryochloridaceae</taxon>
        <taxon>Acaryochloris</taxon>
    </lineage>
</organism>
<gene>
    <name evidence="1" type="ordered locus">AM1_A0358</name>
</gene>
<name>A8ZL08_ACAM1</name>
<dbReference type="Proteomes" id="UP000000268">
    <property type="component" value="Plasmid pREB1"/>
</dbReference>
<dbReference type="HOGENOM" id="CLU_1682806_0_0_3"/>
<keyword evidence="2" id="KW-1185">Reference proteome</keyword>
<dbReference type="AlphaFoldDB" id="A8ZL08"/>